<protein>
    <submittedName>
        <fullName evidence="1">Uncharacterized protein</fullName>
    </submittedName>
</protein>
<evidence type="ECO:0000313" key="2">
    <source>
        <dbReference type="Proteomes" id="UP001596957"/>
    </source>
</evidence>
<name>A0ABW2VTD0_9ACTN</name>
<comment type="caution">
    <text evidence="1">The sequence shown here is derived from an EMBL/GenBank/DDBJ whole genome shotgun (WGS) entry which is preliminary data.</text>
</comment>
<sequence>MLRGGGGVQVRLRVSGGSAEDEARSLCDWLLLDRNVRRAGRIEMASSAPSTPGQQGAAILDLVSLVLGNGISAASLGVSIATWRTTRPQHPTVTVERADGSKVTITGASPHEARRALEELLGEQQ</sequence>
<reference evidence="2" key="1">
    <citation type="journal article" date="2019" name="Int. J. Syst. Evol. Microbiol.">
        <title>The Global Catalogue of Microorganisms (GCM) 10K type strain sequencing project: providing services to taxonomists for standard genome sequencing and annotation.</title>
        <authorList>
            <consortium name="The Broad Institute Genomics Platform"/>
            <consortium name="The Broad Institute Genome Sequencing Center for Infectious Disease"/>
            <person name="Wu L."/>
            <person name="Ma J."/>
        </authorList>
    </citation>
    <scope>NUCLEOTIDE SEQUENCE [LARGE SCALE GENOMIC DNA]</scope>
    <source>
        <strain evidence="2">CGMCC 4.7198</strain>
    </source>
</reference>
<dbReference type="Pfam" id="PF19953">
    <property type="entry name" value="EACC1"/>
    <property type="match status" value="1"/>
</dbReference>
<dbReference type="RefSeq" id="WP_381301691.1">
    <property type="nucleotide sequence ID" value="NZ_JBHTEC010000004.1"/>
</dbReference>
<gene>
    <name evidence="1" type="ORF">ACFQZP_39975</name>
</gene>
<keyword evidence="2" id="KW-1185">Reference proteome</keyword>
<dbReference type="Proteomes" id="UP001596957">
    <property type="component" value="Unassembled WGS sequence"/>
</dbReference>
<dbReference type="InterPro" id="IPR045428">
    <property type="entry name" value="EACC1"/>
</dbReference>
<dbReference type="EMBL" id="JBHTEC010000004">
    <property type="protein sequence ID" value="MFD0287701.1"/>
    <property type="molecule type" value="Genomic_DNA"/>
</dbReference>
<organism evidence="1 2">
    <name type="scientific">Streptomyces lutosisoli</name>
    <dbReference type="NCBI Taxonomy" id="2665721"/>
    <lineage>
        <taxon>Bacteria</taxon>
        <taxon>Bacillati</taxon>
        <taxon>Actinomycetota</taxon>
        <taxon>Actinomycetes</taxon>
        <taxon>Kitasatosporales</taxon>
        <taxon>Streptomycetaceae</taxon>
        <taxon>Streptomyces</taxon>
    </lineage>
</organism>
<accession>A0ABW2VTD0</accession>
<proteinExistence type="predicted"/>
<evidence type="ECO:0000313" key="1">
    <source>
        <dbReference type="EMBL" id="MFD0287701.1"/>
    </source>
</evidence>